<gene>
    <name evidence="2" type="ORF">KDH_28120</name>
</gene>
<dbReference type="PANTHER" id="PTHR45947">
    <property type="entry name" value="SULFOQUINOVOSYL TRANSFERASE SQD2"/>
    <property type="match status" value="1"/>
</dbReference>
<dbReference type="CDD" id="cd03801">
    <property type="entry name" value="GT4_PimA-like"/>
    <property type="match status" value="1"/>
</dbReference>
<feature type="domain" description="Glycosyltransferase subfamily 4-like N-terminal" evidence="1">
    <location>
        <begin position="11"/>
        <end position="133"/>
    </location>
</feature>
<dbReference type="InterPro" id="IPR028098">
    <property type="entry name" value="Glyco_trans_4-like_N"/>
</dbReference>
<dbReference type="Gene3D" id="3.40.50.2000">
    <property type="entry name" value="Glycogen Phosphorylase B"/>
    <property type="match status" value="2"/>
</dbReference>
<proteinExistence type="predicted"/>
<comment type="caution">
    <text evidence="2">The sequence shown here is derived from an EMBL/GenBank/DDBJ whole genome shotgun (WGS) entry which is preliminary data.</text>
</comment>
<evidence type="ECO:0000259" key="1">
    <source>
        <dbReference type="Pfam" id="PF13439"/>
    </source>
</evidence>
<evidence type="ECO:0000313" key="3">
    <source>
        <dbReference type="Proteomes" id="UP001344906"/>
    </source>
</evidence>
<dbReference type="RefSeq" id="WP_338250798.1">
    <property type="nucleotide sequence ID" value="NZ_BSRI01000001.1"/>
</dbReference>
<keyword evidence="3" id="KW-1185">Reference proteome</keyword>
<dbReference type="EMBL" id="BSRI01000001">
    <property type="protein sequence ID" value="GLV55968.1"/>
    <property type="molecule type" value="Genomic_DNA"/>
</dbReference>
<dbReference type="SUPFAM" id="SSF53756">
    <property type="entry name" value="UDP-Glycosyltransferase/glycogen phosphorylase"/>
    <property type="match status" value="1"/>
</dbReference>
<dbReference type="Proteomes" id="UP001344906">
    <property type="component" value="Unassembled WGS sequence"/>
</dbReference>
<organism evidence="2 3">
    <name type="scientific">Dictyobacter halimunensis</name>
    <dbReference type="NCBI Taxonomy" id="3026934"/>
    <lineage>
        <taxon>Bacteria</taxon>
        <taxon>Bacillati</taxon>
        <taxon>Chloroflexota</taxon>
        <taxon>Ktedonobacteria</taxon>
        <taxon>Ktedonobacterales</taxon>
        <taxon>Dictyobacteraceae</taxon>
        <taxon>Dictyobacter</taxon>
    </lineage>
</organism>
<sequence length="358" mass="40326">MRILYIHDINRVASTYAREFSQRGHITALYEPDLRGAGSSLCGKLLMLPLRVLSLRHLVARLQPASFDLTHIHWASYGVLDLLSQVPVVVHCHGSDVRRRLRHPLLRPLLAVILRRAAAVLCITPDLLPIVRSVRSDAVFSPAPIDTQQFAPVTEQAIDPHHLWTILLFARLDPEKGTGIAMAGIRRFTQRHANIRVRLIDWGPLKEEYRKLYAYCCEFVPPVSQDQVQQLIVSANVVVGQFALGALGLSELQAMSCARPVICSFHYDEVYPTPPPLCRADVAEEIDAHLELLFLQPEMERELGQQARAWVISHHSHHVLADKLEALYCSILGWASPRDAFFEEVGDERNKGTKRSST</sequence>
<name>A0ABQ6FTX1_9CHLR</name>
<dbReference type="Pfam" id="PF13439">
    <property type="entry name" value="Glyco_transf_4"/>
    <property type="match status" value="1"/>
</dbReference>
<reference evidence="2 3" key="1">
    <citation type="submission" date="2023-02" db="EMBL/GenBank/DDBJ databases">
        <title>Dictyobacter halimunensis sp. nov., a new member of the class Ktedonobacteria from forest soil in a geothermal area.</title>
        <authorList>
            <person name="Rachmania M.K."/>
            <person name="Ningsih F."/>
            <person name="Sakai Y."/>
            <person name="Yabe S."/>
            <person name="Yokota A."/>
            <person name="Sjamsuridzal W."/>
        </authorList>
    </citation>
    <scope>NUCLEOTIDE SEQUENCE [LARGE SCALE GENOMIC DNA]</scope>
    <source>
        <strain evidence="2 3">S3.2.2.5</strain>
    </source>
</reference>
<dbReference type="InterPro" id="IPR050194">
    <property type="entry name" value="Glycosyltransferase_grp1"/>
</dbReference>
<protein>
    <recommendedName>
        <fullName evidence="1">Glycosyltransferase subfamily 4-like N-terminal domain-containing protein</fullName>
    </recommendedName>
</protein>
<dbReference type="PANTHER" id="PTHR45947:SF3">
    <property type="entry name" value="SULFOQUINOVOSYL TRANSFERASE SQD2"/>
    <property type="match status" value="1"/>
</dbReference>
<evidence type="ECO:0000313" key="2">
    <source>
        <dbReference type="EMBL" id="GLV55968.1"/>
    </source>
</evidence>
<accession>A0ABQ6FTX1</accession>